<dbReference type="AlphaFoldDB" id="F4X2L8"/>
<dbReference type="Proteomes" id="UP000007755">
    <property type="component" value="Unassembled WGS sequence"/>
</dbReference>
<accession>F4X2L8</accession>
<name>F4X2L8_ACREC</name>
<evidence type="ECO:0000313" key="2">
    <source>
        <dbReference type="EMBL" id="EGI59343.1"/>
    </source>
</evidence>
<sequence length="659" mass="74825">MTLVIGRTSMRTVLLTSLLPISVVLVVLARAGDVATLEYSVEPLPASREQRPRPDTVLLPFILARDALFGDHCNDGECLNFVARLSFADEERPLHSVASVKLISDNKFRSIRSLNDLKESVMLRRDDGLLQCLLPLIFVMVLKDSRFQTEIEKKIRELIYAKYHSEDLKADRDAQNVLEIPAVAVLDPLYVFRENLRSAQNAFSHSYPGAKGININVIAMKTRFLGGHFYLGEKCSRIQEKLDEMKKMKSNRIETVIDKMRTILQSELIETIDASITFRFTREQLTTQYLSQYLYLPSGSKCDANNRAKTKSWSLESWSVISNQQDLEHAPGFSQGKARKNRDRVRQGRAGQSWSKRAERGKLRSHPFAFQLLGTMPSEKTISFVRSHCYKNLAEIQLLDAIIQVVYDRYICAESGARLLDCYRSLPHVAVRGIALPSACVSPPNRNLRLRRGPRNGALSSGLPGWSSIIALRSFLKLAKTSPSLHRYLPDMYMFCERNILSDEYMAEVTATLVIIRNLQKMCMLSRLFDGTLSWNFLEQFRDLQYAAVVAPGDNQERSQNASVSFNLAIDNRVLERGRLGRRGNHIASLRSRLTFPLDLTTDSDQLLSVFSNSKYFDLCATKRNSPQQLHLLARSQHINCSESEIEYAGVRSTCKQVR</sequence>
<gene>
    <name evidence="2" type="ORF">G5I_12548</name>
</gene>
<dbReference type="InParanoid" id="F4X2L8"/>
<feature type="region of interest" description="Disordered" evidence="1">
    <location>
        <begin position="330"/>
        <end position="358"/>
    </location>
</feature>
<evidence type="ECO:0000256" key="1">
    <source>
        <dbReference type="SAM" id="MobiDB-lite"/>
    </source>
</evidence>
<evidence type="ECO:0000313" key="3">
    <source>
        <dbReference type="Proteomes" id="UP000007755"/>
    </source>
</evidence>
<dbReference type="EMBL" id="GL888584">
    <property type="protein sequence ID" value="EGI59343.1"/>
    <property type="molecule type" value="Genomic_DNA"/>
</dbReference>
<protein>
    <submittedName>
        <fullName evidence="2">Uncharacterized protein</fullName>
    </submittedName>
</protein>
<proteinExistence type="predicted"/>
<keyword evidence="3" id="KW-1185">Reference proteome</keyword>
<reference evidence="2" key="1">
    <citation type="submission" date="2011-02" db="EMBL/GenBank/DDBJ databases">
        <title>The genome of the leaf-cutting ant Acromyrmex echinatior suggests key adaptations to social evolution and fungus farming.</title>
        <authorList>
            <person name="Nygaard S."/>
            <person name="Zhang G."/>
        </authorList>
    </citation>
    <scope>NUCLEOTIDE SEQUENCE</scope>
</reference>
<organism evidence="3">
    <name type="scientific">Acromyrmex echinatior</name>
    <name type="common">Panamanian leafcutter ant</name>
    <name type="synonym">Acromyrmex octospinosus echinatior</name>
    <dbReference type="NCBI Taxonomy" id="103372"/>
    <lineage>
        <taxon>Eukaryota</taxon>
        <taxon>Metazoa</taxon>
        <taxon>Ecdysozoa</taxon>
        <taxon>Arthropoda</taxon>
        <taxon>Hexapoda</taxon>
        <taxon>Insecta</taxon>
        <taxon>Pterygota</taxon>
        <taxon>Neoptera</taxon>
        <taxon>Endopterygota</taxon>
        <taxon>Hymenoptera</taxon>
        <taxon>Apocrita</taxon>
        <taxon>Aculeata</taxon>
        <taxon>Formicoidea</taxon>
        <taxon>Formicidae</taxon>
        <taxon>Myrmicinae</taxon>
        <taxon>Acromyrmex</taxon>
    </lineage>
</organism>